<keyword evidence="2" id="KW-1185">Reference proteome</keyword>
<proteinExistence type="predicted"/>
<protein>
    <submittedName>
        <fullName evidence="1">24413_t:CDS:1</fullName>
    </submittedName>
</protein>
<organism evidence="1 2">
    <name type="scientific">Racocetra persica</name>
    <dbReference type="NCBI Taxonomy" id="160502"/>
    <lineage>
        <taxon>Eukaryota</taxon>
        <taxon>Fungi</taxon>
        <taxon>Fungi incertae sedis</taxon>
        <taxon>Mucoromycota</taxon>
        <taxon>Glomeromycotina</taxon>
        <taxon>Glomeromycetes</taxon>
        <taxon>Diversisporales</taxon>
        <taxon>Gigasporaceae</taxon>
        <taxon>Racocetra</taxon>
    </lineage>
</organism>
<gene>
    <name evidence="1" type="ORF">RPERSI_LOCUS3530</name>
</gene>
<reference evidence="1" key="1">
    <citation type="submission" date="2021-06" db="EMBL/GenBank/DDBJ databases">
        <authorList>
            <person name="Kallberg Y."/>
            <person name="Tangrot J."/>
            <person name="Rosling A."/>
        </authorList>
    </citation>
    <scope>NUCLEOTIDE SEQUENCE</scope>
    <source>
        <strain evidence="1">MA461A</strain>
    </source>
</reference>
<dbReference type="Proteomes" id="UP000789920">
    <property type="component" value="Unassembled WGS sequence"/>
</dbReference>
<accession>A0ACA9LN81</accession>
<name>A0ACA9LN81_9GLOM</name>
<feature type="non-terminal residue" evidence="1">
    <location>
        <position position="1"/>
    </location>
</feature>
<evidence type="ECO:0000313" key="1">
    <source>
        <dbReference type="EMBL" id="CAG8540484.1"/>
    </source>
</evidence>
<evidence type="ECO:0000313" key="2">
    <source>
        <dbReference type="Proteomes" id="UP000789920"/>
    </source>
</evidence>
<sequence>AVPTISSPNRISLIKSGPKYSWTEFSQLYKDYYTIKYESLSRKIHGSDKDVLNKLASAKERFSARVNLTISNVAGYYAPIIIGSQKFDVLFDLGSADFWVPSSNCTHFACASRRKFNESLSKTFTLIGDPFTIGYVAGSVSGITGMDNLLLGGISIKNQTFGLELSDGVFAPLDFDGVLGMGFDSLSQIKTRTPFSRMVEQKTVKNPYFSFYLQRPNDKADVGELTIGDIDATKFIGKLSYNKVSDFDGKYLFWIIHLDDASINGNKLNYTKRKALFDSGSPLVFMPLDDVKEFHSLINGSHSDESGKFYVPCNMTDQVAFIFGGISYNIEPSDLIGEKDSFGCMSAVQNADFAGVNTWLIGDPFLRNVYSVYNIKNFTIGLAHIPKKHN</sequence>
<dbReference type="EMBL" id="CAJVQC010004435">
    <property type="protein sequence ID" value="CAG8540484.1"/>
    <property type="molecule type" value="Genomic_DNA"/>
</dbReference>
<comment type="caution">
    <text evidence="1">The sequence shown here is derived from an EMBL/GenBank/DDBJ whole genome shotgun (WGS) entry which is preliminary data.</text>
</comment>